<keyword evidence="1" id="KW-0472">Membrane</keyword>
<evidence type="ECO:0000256" key="1">
    <source>
        <dbReference type="SAM" id="Phobius"/>
    </source>
</evidence>
<evidence type="ECO:0000313" key="3">
    <source>
        <dbReference type="Proteomes" id="UP000215902"/>
    </source>
</evidence>
<sequence length="225" mass="25837">GLIIFDCIENRKMSLLIVLLLSCTYGVMANFGQFWPDQPRFVLLSVRKSASTQLPGELYLRGRSTGHWDLSYKDLPGEFRSPMLDRINSYVQKFQISKFVVEMRSDGRRVAAAEFRVPDNLITISNWFASEWLLSTYPFEMRDMNISNFGIEGLKTTSRTRSFYIHGPHGLCVNDYGLLGVAESPLDKCSWVRRGFPSPVFYYAKWNGTFQSSVGYADQLLVYME</sequence>
<name>A0A267F7J5_9PLAT</name>
<organism evidence="2 3">
    <name type="scientific">Macrostomum lignano</name>
    <dbReference type="NCBI Taxonomy" id="282301"/>
    <lineage>
        <taxon>Eukaryota</taxon>
        <taxon>Metazoa</taxon>
        <taxon>Spiralia</taxon>
        <taxon>Lophotrochozoa</taxon>
        <taxon>Platyhelminthes</taxon>
        <taxon>Rhabditophora</taxon>
        <taxon>Macrostomorpha</taxon>
        <taxon>Macrostomida</taxon>
        <taxon>Macrostomidae</taxon>
        <taxon>Macrostomum</taxon>
    </lineage>
</organism>
<dbReference type="Proteomes" id="UP000215902">
    <property type="component" value="Unassembled WGS sequence"/>
</dbReference>
<reference evidence="2 3" key="1">
    <citation type="submission" date="2017-06" db="EMBL/GenBank/DDBJ databases">
        <title>A platform for efficient transgenesis in Macrostomum lignano, a flatworm model organism for stem cell research.</title>
        <authorList>
            <person name="Berezikov E."/>
        </authorList>
    </citation>
    <scope>NUCLEOTIDE SEQUENCE [LARGE SCALE GENOMIC DNA]</scope>
    <source>
        <strain evidence="2">DV1</strain>
        <tissue evidence="2">Whole organism</tissue>
    </source>
</reference>
<keyword evidence="3" id="KW-1185">Reference proteome</keyword>
<keyword evidence="1" id="KW-1133">Transmembrane helix</keyword>
<accession>A0A267F7J5</accession>
<dbReference type="AlphaFoldDB" id="A0A267F7J5"/>
<feature type="non-terminal residue" evidence="2">
    <location>
        <position position="1"/>
    </location>
</feature>
<protein>
    <submittedName>
        <fullName evidence="2">Uncharacterized protein</fullName>
    </submittedName>
</protein>
<evidence type="ECO:0000313" key="2">
    <source>
        <dbReference type="EMBL" id="PAA69673.1"/>
    </source>
</evidence>
<keyword evidence="1" id="KW-0812">Transmembrane</keyword>
<dbReference type="EMBL" id="NIVC01001301">
    <property type="protein sequence ID" value="PAA69673.1"/>
    <property type="molecule type" value="Genomic_DNA"/>
</dbReference>
<gene>
    <name evidence="2" type="ORF">BOX15_Mlig031304g1</name>
</gene>
<proteinExistence type="predicted"/>
<feature type="transmembrane region" description="Helical" evidence="1">
    <location>
        <begin position="15"/>
        <end position="35"/>
    </location>
</feature>
<comment type="caution">
    <text evidence="2">The sequence shown here is derived from an EMBL/GenBank/DDBJ whole genome shotgun (WGS) entry which is preliminary data.</text>
</comment>